<dbReference type="PANTHER" id="PTHR30106:SF2">
    <property type="entry name" value="UPF0324 INNER MEMBRANE PROTEIN YEIH"/>
    <property type="match status" value="1"/>
</dbReference>
<accession>A0A3L7JV89</accession>
<dbReference type="Pfam" id="PF03601">
    <property type="entry name" value="Cons_hypoth698"/>
    <property type="match status" value="1"/>
</dbReference>
<evidence type="ECO:0000256" key="6">
    <source>
        <dbReference type="ARBA" id="ARBA00023136"/>
    </source>
</evidence>
<organism evidence="8 9">
    <name type="scientific">Falsibacillus albus</name>
    <dbReference type="NCBI Taxonomy" id="2478915"/>
    <lineage>
        <taxon>Bacteria</taxon>
        <taxon>Bacillati</taxon>
        <taxon>Bacillota</taxon>
        <taxon>Bacilli</taxon>
        <taxon>Bacillales</taxon>
        <taxon>Bacillaceae</taxon>
        <taxon>Falsibacillus</taxon>
    </lineage>
</organism>
<evidence type="ECO:0000256" key="4">
    <source>
        <dbReference type="ARBA" id="ARBA00022692"/>
    </source>
</evidence>
<sequence>MGGVFFTFIIAVIGTFLAKLPFFSMIGPLASAILIAVLFRQFFGYPTAIKSGIDFSSKRLLRLAIILFGLKLNILMIVNQGPAVLLLGSFSIIFSIILMLWLGKLLKSDKSITLLLGVGTGICGAAAIAAIAPIVKAKEEDTALSVGIIAMMGTIFSVSYTLLFSWFPISTHHYALWSGISLHEIAHVALAAAPAGGDALALALLAKLGRVLLLIPVSLIFIYWMRKKENDRNEAKIEFPYFLLGFLLMSLAGTLLTQYGFLNQTMIDSVSKVTTFILTMAMTGLGLNIHFKELREKALRPLLTIFIVSVLLSLVTFGLVEVLF</sequence>
<proteinExistence type="inferred from homology"/>
<keyword evidence="4 7" id="KW-0812">Transmembrane</keyword>
<evidence type="ECO:0000256" key="5">
    <source>
        <dbReference type="ARBA" id="ARBA00022989"/>
    </source>
</evidence>
<evidence type="ECO:0000313" key="8">
    <source>
        <dbReference type="EMBL" id="RLQ94656.1"/>
    </source>
</evidence>
<comment type="caution">
    <text evidence="8">The sequence shown here is derived from an EMBL/GenBank/DDBJ whole genome shotgun (WGS) entry which is preliminary data.</text>
</comment>
<dbReference type="OrthoDB" id="9811391at2"/>
<evidence type="ECO:0000256" key="7">
    <source>
        <dbReference type="SAM" id="Phobius"/>
    </source>
</evidence>
<feature type="transmembrane region" description="Helical" evidence="7">
    <location>
        <begin position="303"/>
        <end position="323"/>
    </location>
</feature>
<feature type="transmembrane region" description="Helical" evidence="7">
    <location>
        <begin position="114"/>
        <end position="135"/>
    </location>
</feature>
<protein>
    <submittedName>
        <fullName evidence="8">Putative sulfate exporter family transporter</fullName>
    </submittedName>
</protein>
<keyword evidence="3" id="KW-1003">Cell membrane</keyword>
<comment type="subcellular location">
    <subcellularLocation>
        <location evidence="1">Cell membrane</location>
        <topology evidence="1">Multi-pass membrane protein</topology>
    </subcellularLocation>
</comment>
<dbReference type="EMBL" id="RCVZ01000009">
    <property type="protein sequence ID" value="RLQ94656.1"/>
    <property type="molecule type" value="Genomic_DNA"/>
</dbReference>
<evidence type="ECO:0000256" key="1">
    <source>
        <dbReference type="ARBA" id="ARBA00004651"/>
    </source>
</evidence>
<reference evidence="8 9" key="1">
    <citation type="submission" date="2018-10" db="EMBL/GenBank/DDBJ databases">
        <title>Falsibacillus sp. genome draft.</title>
        <authorList>
            <person name="Shi S."/>
        </authorList>
    </citation>
    <scope>NUCLEOTIDE SEQUENCE [LARGE SCALE GENOMIC DNA]</scope>
    <source>
        <strain evidence="8 9">GY 10110</strain>
    </source>
</reference>
<dbReference type="PANTHER" id="PTHR30106">
    <property type="entry name" value="INNER MEMBRANE PROTEIN YEIH-RELATED"/>
    <property type="match status" value="1"/>
</dbReference>
<dbReference type="AlphaFoldDB" id="A0A3L7JV89"/>
<feature type="transmembrane region" description="Helical" evidence="7">
    <location>
        <begin position="237"/>
        <end position="261"/>
    </location>
</feature>
<feature type="transmembrane region" description="Helical" evidence="7">
    <location>
        <begin position="60"/>
        <end position="78"/>
    </location>
</feature>
<evidence type="ECO:0000313" key="9">
    <source>
        <dbReference type="Proteomes" id="UP000276770"/>
    </source>
</evidence>
<feature type="transmembrane region" description="Helical" evidence="7">
    <location>
        <begin position="84"/>
        <end position="102"/>
    </location>
</feature>
<name>A0A3L7JV89_9BACI</name>
<dbReference type="InterPro" id="IPR018383">
    <property type="entry name" value="UPF0324_pro"/>
</dbReference>
<keyword evidence="5 7" id="KW-1133">Transmembrane helix</keyword>
<feature type="transmembrane region" description="Helical" evidence="7">
    <location>
        <begin position="6"/>
        <end position="39"/>
    </location>
</feature>
<feature type="transmembrane region" description="Helical" evidence="7">
    <location>
        <begin position="199"/>
        <end position="225"/>
    </location>
</feature>
<dbReference type="Proteomes" id="UP000276770">
    <property type="component" value="Unassembled WGS sequence"/>
</dbReference>
<gene>
    <name evidence="8" type="ORF">D9X91_13060</name>
</gene>
<feature type="transmembrane region" description="Helical" evidence="7">
    <location>
        <begin position="147"/>
        <end position="167"/>
    </location>
</feature>
<comment type="similarity">
    <text evidence="2">Belongs to the UPF0324 family.</text>
</comment>
<evidence type="ECO:0000256" key="3">
    <source>
        <dbReference type="ARBA" id="ARBA00022475"/>
    </source>
</evidence>
<feature type="transmembrane region" description="Helical" evidence="7">
    <location>
        <begin position="174"/>
        <end position="193"/>
    </location>
</feature>
<feature type="transmembrane region" description="Helical" evidence="7">
    <location>
        <begin position="273"/>
        <end position="291"/>
    </location>
</feature>
<dbReference type="GO" id="GO:0005886">
    <property type="term" value="C:plasma membrane"/>
    <property type="evidence" value="ECO:0007669"/>
    <property type="project" value="UniProtKB-SubCell"/>
</dbReference>
<keyword evidence="9" id="KW-1185">Reference proteome</keyword>
<evidence type="ECO:0000256" key="2">
    <source>
        <dbReference type="ARBA" id="ARBA00007977"/>
    </source>
</evidence>
<keyword evidence="6 7" id="KW-0472">Membrane</keyword>